<dbReference type="Proteomes" id="UP000242886">
    <property type="component" value="Chromosome SDENCHOL"/>
</dbReference>
<dbReference type="AlphaFoldDB" id="A0A7Z7MUB0"/>
<reference evidence="3" key="1">
    <citation type="submission" date="2017-03" db="EMBL/GenBank/DDBJ databases">
        <authorList>
            <consortium name="AG Boll"/>
        </authorList>
    </citation>
    <scope>NUCLEOTIDE SEQUENCE [LARGE SCALE GENOMIC DNA]</scope>
    <source>
        <strain evidence="3">Chol</strain>
    </source>
</reference>
<organism evidence="3 4">
    <name type="scientific">Sterolibacterium denitrificans</name>
    <dbReference type="NCBI Taxonomy" id="157592"/>
    <lineage>
        <taxon>Bacteria</taxon>
        <taxon>Pseudomonadati</taxon>
        <taxon>Pseudomonadota</taxon>
        <taxon>Betaproteobacteria</taxon>
        <taxon>Nitrosomonadales</taxon>
        <taxon>Sterolibacteriaceae</taxon>
        <taxon>Sterolibacterium</taxon>
    </lineage>
</organism>
<proteinExistence type="predicted"/>
<evidence type="ECO:0000313" key="4">
    <source>
        <dbReference type="Proteomes" id="UP000242886"/>
    </source>
</evidence>
<dbReference type="RefSeq" id="WP_154715968.1">
    <property type="nucleotide sequence ID" value="NZ_LT837803.1"/>
</dbReference>
<evidence type="ECO:0000259" key="2">
    <source>
        <dbReference type="Pfam" id="PF00534"/>
    </source>
</evidence>
<evidence type="ECO:0000256" key="1">
    <source>
        <dbReference type="ARBA" id="ARBA00022679"/>
    </source>
</evidence>
<dbReference type="CDD" id="cd03809">
    <property type="entry name" value="GT4_MtfB-like"/>
    <property type="match status" value="2"/>
</dbReference>
<dbReference type="CDD" id="cd03801">
    <property type="entry name" value="GT4_PimA-like"/>
    <property type="match status" value="1"/>
</dbReference>
<feature type="domain" description="Glycosyl transferase family 1" evidence="2">
    <location>
        <begin position="619"/>
        <end position="788"/>
    </location>
</feature>
<dbReference type="GO" id="GO:0009103">
    <property type="term" value="P:lipopolysaccharide biosynthetic process"/>
    <property type="evidence" value="ECO:0007669"/>
    <property type="project" value="TreeGrafter"/>
</dbReference>
<dbReference type="Pfam" id="PF00534">
    <property type="entry name" value="Glycos_transf_1"/>
    <property type="match status" value="3"/>
</dbReference>
<gene>
    <name evidence="3" type="ORF">SDENCHOL_10578</name>
</gene>
<accession>A0A7Z7MUB0</accession>
<feature type="domain" description="Glycosyl transferase family 1" evidence="2">
    <location>
        <begin position="1068"/>
        <end position="1208"/>
    </location>
</feature>
<keyword evidence="1 3" id="KW-0808">Transferase</keyword>
<evidence type="ECO:0000313" key="3">
    <source>
        <dbReference type="EMBL" id="SMB22409.1"/>
    </source>
</evidence>
<dbReference type="SUPFAM" id="SSF53756">
    <property type="entry name" value="UDP-Glycosyltransferase/glycogen phosphorylase"/>
    <property type="match status" value="3"/>
</dbReference>
<dbReference type="Gene3D" id="3.40.50.2000">
    <property type="entry name" value="Glycogen Phosphorylase B"/>
    <property type="match status" value="3"/>
</dbReference>
<dbReference type="InterPro" id="IPR001296">
    <property type="entry name" value="Glyco_trans_1"/>
</dbReference>
<dbReference type="GO" id="GO:0016757">
    <property type="term" value="F:glycosyltransferase activity"/>
    <property type="evidence" value="ECO:0007669"/>
    <property type="project" value="InterPro"/>
</dbReference>
<name>A0A7Z7MUB0_9PROT</name>
<dbReference type="EMBL" id="LT837803">
    <property type="protein sequence ID" value="SMB22409.1"/>
    <property type="molecule type" value="Genomic_DNA"/>
</dbReference>
<dbReference type="PANTHER" id="PTHR46401:SF2">
    <property type="entry name" value="GLYCOSYLTRANSFERASE WBBK-RELATED"/>
    <property type="match status" value="1"/>
</dbReference>
<feature type="domain" description="Glycosyl transferase family 1" evidence="2">
    <location>
        <begin position="226"/>
        <end position="383"/>
    </location>
</feature>
<protein>
    <submittedName>
        <fullName evidence="3">Glycosyl transferase, group 1</fullName>
    </submittedName>
</protein>
<keyword evidence="4" id="KW-1185">Reference proteome</keyword>
<dbReference type="PANTHER" id="PTHR46401">
    <property type="entry name" value="GLYCOSYLTRANSFERASE WBBK-RELATED"/>
    <property type="match status" value="1"/>
</dbReference>
<sequence length="1240" mass="137872">MRIVIDMQGAQSNGSWNRGIGRYTMALAKAMVRHCRTHEILLALNGAFPDSIERIRAAFDGVLPGDNIKVWHPLAPAAFIAIENKPRRQISECVREAFLTSLAPDVVLVSSLFEGLGDDAVTGIDVGEHRHLTAVILYDLIPYIHQSPYLENPDTRNWYLGKIEQLKNAGLWLAISESSRQEGIQRLGFPSTRCLNISTDADAQFGTLEQTTAELAAIKQKYGIRNGFVMYTGGIDFRKNIEGLIRAYSLLPKQLRQRHQLAIVCSVHDASRHQLLALAKKQGLGDGELILTGFVPEADLIGLYGACTLFVFPSWHEGFGLPALEAMRCGAPVIASNLSSLPEVVGMDEALFDPHSDTAIARLMERALTDEAFRKRLRENSRRQSARFSWDDTARRAIAAMEQAHAEKIRQDPAASKNLAKPKLAYVSPLPPERSGIADYSAELLPVLSGHYQIEVIVEQKNIANPWIREHCPVRSVAWFMQHAHAYDRVLYHFGNSHFHQHMFAMLQAVPGVVVLHDFHLSNIEHHMQATGYAPGFFTQALYQSHGYAALQDLARAEDIAEVVWKYPASRAVLENSVGTIVHSPNSVHLAQRWYGLDTSSLKIIPHLRVPDANAGSARRTLGFADDDFIVCAFGLLGPHKLNHRLLQAWLDSDLARDSACHLVFVGKNHDGDYGDELASAIKRSSCAARIRITGWASPETFKNYLAAADVGVQLRALSRGETSGAVLDCMNHGLPTIVNANGSMADLDEAAVWMLPDEFDDAELVQALETLWRNPAKRTALGKNARNVILDRHDPGRCAQSYAESIEHFYRTNPPVLFDLYPKLAGIMAGAAEDGDLRKLAHNLALSFPPRRKAKQLFVDISELVQRDAKAGIQRVVRSILKEWLSNPPRDFRIEPVYATLEQGYRYARRFTADFMNWPHAGLADEPIDYASGDMFFGLDLQPEVQAAQRRFYRSLRSQGVRVKFLVHDLLCIRMPQFFSPGVKDAFLHWLEVVAETDGAVCVSRIVADELTDWIRLNNPRHQDAFEIDWSHNGAGERAGADTKAGNAALSGDVQAILARLDAHPGFLMVGTLEPRKGHGQVLDAFEQLWREGVDINLAIVGKQGWLVDALVERLHGHPELGKRLFWLAGIGDEYLEKVYAASTCLIAASCGEGFGLPLIEAAQHRLPIIARDIPVFREVAGDCADYFIAEHPADLARAIKSWLASYRQGKHPKPDEMPWLTWKESAENLAGILLGNRQ</sequence>